<organism evidence="1 2">
    <name type="scientific">Splendidivirga corallicola</name>
    <dbReference type="NCBI Taxonomy" id="3051826"/>
    <lineage>
        <taxon>Bacteria</taxon>
        <taxon>Pseudomonadati</taxon>
        <taxon>Bacteroidota</taxon>
        <taxon>Cytophagia</taxon>
        <taxon>Cytophagales</taxon>
        <taxon>Splendidivirgaceae</taxon>
        <taxon>Splendidivirga</taxon>
    </lineage>
</organism>
<dbReference type="InterPro" id="IPR029062">
    <property type="entry name" value="Class_I_gatase-like"/>
</dbReference>
<gene>
    <name evidence="1" type="ORF">QQ008_25225</name>
</gene>
<name>A0ABT8KWE8_9BACT</name>
<protein>
    <submittedName>
        <fullName evidence="1">DUF4350 domain-containing protein</fullName>
    </submittedName>
</protein>
<dbReference type="Proteomes" id="UP001172082">
    <property type="component" value="Unassembled WGS sequence"/>
</dbReference>
<accession>A0ABT8KWE8</accession>
<sequence>MNKAMVIIFSLVFSISLNAQQVGDHTFDPVINNPVYPKEKGSIVLIDEAHVNFHTLEGRFQPFANVLKKDGYVVKASKDPFTEESLSRGKILVIANALNEVNLQNWKLPTPSAFTDEEIKTVVTWVKNGGSLFLIADHMPFPGSAEELAAAFGFKFYNGFCMKKESGKDIFSKKKGTLSDCGLTTGRSDNERIPFLQTFTGQAFEIPEEAEAVVTLNDEYEVLLPEEAWQFDKNTKRISANNLVQGAYMKFGKGRLVIFGEAAMFTAQTQRGQRKFGLSAPSAKHNVQFLLNTIHWLDGIIE</sequence>
<comment type="caution">
    <text evidence="1">The sequence shown here is derived from an EMBL/GenBank/DDBJ whole genome shotgun (WGS) entry which is preliminary data.</text>
</comment>
<keyword evidence="2" id="KW-1185">Reference proteome</keyword>
<reference evidence="1" key="1">
    <citation type="submission" date="2023-06" db="EMBL/GenBank/DDBJ databases">
        <title>Genomic of Parafulvivirga corallium.</title>
        <authorList>
            <person name="Wang G."/>
        </authorList>
    </citation>
    <scope>NUCLEOTIDE SEQUENCE</scope>
    <source>
        <strain evidence="1">BMA10</strain>
    </source>
</reference>
<proteinExistence type="predicted"/>
<evidence type="ECO:0000313" key="2">
    <source>
        <dbReference type="Proteomes" id="UP001172082"/>
    </source>
</evidence>
<dbReference type="EMBL" id="JAUJEA010000012">
    <property type="protein sequence ID" value="MDN5204718.1"/>
    <property type="molecule type" value="Genomic_DNA"/>
</dbReference>
<dbReference type="SUPFAM" id="SSF52317">
    <property type="entry name" value="Class I glutamine amidotransferase-like"/>
    <property type="match status" value="1"/>
</dbReference>
<evidence type="ECO:0000313" key="1">
    <source>
        <dbReference type="EMBL" id="MDN5204718.1"/>
    </source>
</evidence>